<dbReference type="InterPro" id="IPR046105">
    <property type="entry name" value="DUF6042"/>
</dbReference>
<dbReference type="AlphaFoldDB" id="A0A8J3P8G9"/>
<name>A0A8J3P8G9_9ACTN</name>
<protein>
    <submittedName>
        <fullName evidence="1">Uncharacterized protein</fullName>
    </submittedName>
</protein>
<comment type="caution">
    <text evidence="1">The sequence shown here is derived from an EMBL/GenBank/DDBJ whole genome shotgun (WGS) entry which is preliminary data.</text>
</comment>
<reference evidence="1 2" key="1">
    <citation type="submission" date="2021-01" db="EMBL/GenBank/DDBJ databases">
        <title>Whole genome shotgun sequence of Catellatospora coxensis NBRC 107359.</title>
        <authorList>
            <person name="Komaki H."/>
            <person name="Tamura T."/>
        </authorList>
    </citation>
    <scope>NUCLEOTIDE SEQUENCE [LARGE SCALE GENOMIC DNA]</scope>
    <source>
        <strain evidence="1 2">NBRC 107359</strain>
    </source>
</reference>
<dbReference type="RefSeq" id="WP_203692108.1">
    <property type="nucleotide sequence ID" value="NZ_BAAALC010000025.1"/>
</dbReference>
<sequence>MALHFPDEVPPEHIRTAMFARAFMGGGWNRFLPGRAVLITSFLAHQPMTRDDLHDLLREREQMPEGMADSVWEPLDPYTDEELADLAKDWGREPETAAQANAEDQQRRAEDIADMASYATALGLAPVETMDDLLAFMVAVRLVVAEDDGGQVRYDLNADAPLPEEVLPLTAERIAREGKIRWLQMYEPTAQDIIRQFRPDDADRPVALTTSLQKLSRRLGVDVETARAGVGVLMFEGDFTTSRDPETVPEHAVFEIRVDWQRFAKQRFGLRMGTDEDSD</sequence>
<gene>
    <name evidence="1" type="ORF">Cco03nite_23810</name>
</gene>
<accession>A0A8J3P8G9</accession>
<keyword evidence="2" id="KW-1185">Reference proteome</keyword>
<dbReference type="EMBL" id="BONI01000016">
    <property type="protein sequence ID" value="GIG05681.1"/>
    <property type="molecule type" value="Genomic_DNA"/>
</dbReference>
<organism evidence="1 2">
    <name type="scientific">Catellatospora coxensis</name>
    <dbReference type="NCBI Taxonomy" id="310354"/>
    <lineage>
        <taxon>Bacteria</taxon>
        <taxon>Bacillati</taxon>
        <taxon>Actinomycetota</taxon>
        <taxon>Actinomycetes</taxon>
        <taxon>Micromonosporales</taxon>
        <taxon>Micromonosporaceae</taxon>
        <taxon>Catellatospora</taxon>
    </lineage>
</organism>
<dbReference type="Pfam" id="PF19508">
    <property type="entry name" value="DUF6042"/>
    <property type="match status" value="1"/>
</dbReference>
<evidence type="ECO:0000313" key="1">
    <source>
        <dbReference type="EMBL" id="GIG05681.1"/>
    </source>
</evidence>
<evidence type="ECO:0000313" key="2">
    <source>
        <dbReference type="Proteomes" id="UP000630887"/>
    </source>
</evidence>
<proteinExistence type="predicted"/>
<dbReference type="Proteomes" id="UP000630887">
    <property type="component" value="Unassembled WGS sequence"/>
</dbReference>